<dbReference type="Proteomes" id="UP001596395">
    <property type="component" value="Unassembled WGS sequence"/>
</dbReference>
<gene>
    <name evidence="2" type="ORF">ACFQGB_10005</name>
</gene>
<feature type="transmembrane region" description="Helical" evidence="1">
    <location>
        <begin position="20"/>
        <end position="48"/>
    </location>
</feature>
<reference evidence="2 3" key="1">
    <citation type="journal article" date="2019" name="Int. J. Syst. Evol. Microbiol.">
        <title>The Global Catalogue of Microorganisms (GCM) 10K type strain sequencing project: providing services to taxonomists for standard genome sequencing and annotation.</title>
        <authorList>
            <consortium name="The Broad Institute Genomics Platform"/>
            <consortium name="The Broad Institute Genome Sequencing Center for Infectious Disease"/>
            <person name="Wu L."/>
            <person name="Ma J."/>
        </authorList>
    </citation>
    <scope>NUCLEOTIDE SEQUENCE [LARGE SCALE GENOMIC DNA]</scope>
    <source>
        <strain evidence="2 3">GX26</strain>
    </source>
</reference>
<keyword evidence="1" id="KW-0472">Membrane</keyword>
<protein>
    <submittedName>
        <fullName evidence="2">Uncharacterized protein</fullName>
    </submittedName>
</protein>
<keyword evidence="1" id="KW-1133">Transmembrane helix</keyword>
<accession>A0ABD5VDP3</accession>
<proteinExistence type="predicted"/>
<dbReference type="AlphaFoldDB" id="A0ABD5VDP3"/>
<keyword evidence="1" id="KW-0812">Transmembrane</keyword>
<comment type="caution">
    <text evidence="2">The sequence shown here is derived from an EMBL/GenBank/DDBJ whole genome shotgun (WGS) entry which is preliminary data.</text>
</comment>
<sequence>MTDLATELGATLSNPRRVGLTALAVVVGVALASVHWLGLVAGGALVALPQRSLPRGLLAGFLFGGVVLSVFLVDLAAAGAAGGFLRFGLLRDVAVAMSLGLPTFGALARGLR</sequence>
<evidence type="ECO:0000313" key="2">
    <source>
        <dbReference type="EMBL" id="MFC6953196.1"/>
    </source>
</evidence>
<name>A0ABD5VDP3_9EURY</name>
<feature type="transmembrane region" description="Helical" evidence="1">
    <location>
        <begin position="93"/>
        <end position="111"/>
    </location>
</feature>
<organism evidence="2 3">
    <name type="scientific">Halorubellus litoreus</name>
    <dbReference type="NCBI Taxonomy" id="755308"/>
    <lineage>
        <taxon>Archaea</taxon>
        <taxon>Methanobacteriati</taxon>
        <taxon>Methanobacteriota</taxon>
        <taxon>Stenosarchaea group</taxon>
        <taxon>Halobacteria</taxon>
        <taxon>Halobacteriales</taxon>
        <taxon>Halorubellaceae</taxon>
        <taxon>Halorubellus</taxon>
    </lineage>
</organism>
<evidence type="ECO:0000313" key="3">
    <source>
        <dbReference type="Proteomes" id="UP001596395"/>
    </source>
</evidence>
<evidence type="ECO:0000256" key="1">
    <source>
        <dbReference type="SAM" id="Phobius"/>
    </source>
</evidence>
<dbReference type="EMBL" id="JBHSXN010000002">
    <property type="protein sequence ID" value="MFC6953196.1"/>
    <property type="molecule type" value="Genomic_DNA"/>
</dbReference>
<feature type="transmembrane region" description="Helical" evidence="1">
    <location>
        <begin position="60"/>
        <end position="81"/>
    </location>
</feature>
<dbReference type="RefSeq" id="WP_336350159.1">
    <property type="nucleotide sequence ID" value="NZ_JAZAQL010000002.1"/>
</dbReference>
<keyword evidence="3" id="KW-1185">Reference proteome</keyword>